<accession>A0A8J1UQ50</accession>
<dbReference type="Proteomes" id="UP000749559">
    <property type="component" value="Unassembled WGS sequence"/>
</dbReference>
<feature type="compositionally biased region" description="Basic and acidic residues" evidence="1">
    <location>
        <begin position="19"/>
        <end position="31"/>
    </location>
</feature>
<feature type="compositionally biased region" description="Polar residues" evidence="1">
    <location>
        <begin position="139"/>
        <end position="150"/>
    </location>
</feature>
<evidence type="ECO:0000313" key="2">
    <source>
        <dbReference type="EMBL" id="CAH1793977.1"/>
    </source>
</evidence>
<organism evidence="2 3">
    <name type="scientific">Owenia fusiformis</name>
    <name type="common">Polychaete worm</name>
    <dbReference type="NCBI Taxonomy" id="6347"/>
    <lineage>
        <taxon>Eukaryota</taxon>
        <taxon>Metazoa</taxon>
        <taxon>Spiralia</taxon>
        <taxon>Lophotrochozoa</taxon>
        <taxon>Annelida</taxon>
        <taxon>Polychaeta</taxon>
        <taxon>Sedentaria</taxon>
        <taxon>Canalipalpata</taxon>
        <taxon>Sabellida</taxon>
        <taxon>Oweniida</taxon>
        <taxon>Oweniidae</taxon>
        <taxon>Owenia</taxon>
    </lineage>
</organism>
<comment type="caution">
    <text evidence="2">The sequence shown here is derived from an EMBL/GenBank/DDBJ whole genome shotgun (WGS) entry which is preliminary data.</text>
</comment>
<feature type="compositionally biased region" description="Basic and acidic residues" evidence="1">
    <location>
        <begin position="314"/>
        <end position="327"/>
    </location>
</feature>
<keyword evidence="3" id="KW-1185">Reference proteome</keyword>
<feature type="compositionally biased region" description="Low complexity" evidence="1">
    <location>
        <begin position="208"/>
        <end position="217"/>
    </location>
</feature>
<proteinExistence type="predicted"/>
<evidence type="ECO:0000256" key="1">
    <source>
        <dbReference type="SAM" id="MobiDB-lite"/>
    </source>
</evidence>
<feature type="region of interest" description="Disordered" evidence="1">
    <location>
        <begin position="15"/>
        <end position="49"/>
    </location>
</feature>
<feature type="compositionally biased region" description="Acidic residues" evidence="1">
    <location>
        <begin position="185"/>
        <end position="207"/>
    </location>
</feature>
<feature type="compositionally biased region" description="Basic and acidic residues" evidence="1">
    <location>
        <begin position="219"/>
        <end position="228"/>
    </location>
</feature>
<feature type="non-terminal residue" evidence="2">
    <location>
        <position position="349"/>
    </location>
</feature>
<reference evidence="2" key="1">
    <citation type="submission" date="2022-03" db="EMBL/GenBank/DDBJ databases">
        <authorList>
            <person name="Martin C."/>
        </authorList>
    </citation>
    <scope>NUCLEOTIDE SEQUENCE</scope>
</reference>
<feature type="non-terminal residue" evidence="2">
    <location>
        <position position="1"/>
    </location>
</feature>
<gene>
    <name evidence="2" type="ORF">OFUS_LOCUS18752</name>
</gene>
<sequence>DKVIATLKSAQHKIATPEIDERSQVKQETKNVESLNKQMDTNESDTSEDICDNGVIKQESIDVFNDNANFEAYGAFETLIVTSYKETSTGENFISKPTHGNVKGKDDNQTVIIERYEEKTPTELQDETMEIQEYEAESTHVNTKAMNGTSVVDIKPNPYDTSNIGDESKGHEIKTEVIDCNVSAEEYDDEYDDEYDEYNVEEDDSDSDILSTDSGSDYTFRDDKKDLDWTPDFEQTSSSIKTRNKQTQKSAQNDEASPVDPSDSSTSTIRHVKKTKTTTNENKEQSKSNPSKATTNGNKEQSQSKPSKATTNGNKERSKSKPRKTWREKYIDQAIGEFKCPNCQNILET</sequence>
<feature type="compositionally biased region" description="Polar residues" evidence="1">
    <location>
        <begin position="32"/>
        <end position="41"/>
    </location>
</feature>
<evidence type="ECO:0000313" key="3">
    <source>
        <dbReference type="Proteomes" id="UP000749559"/>
    </source>
</evidence>
<feature type="compositionally biased region" description="Polar residues" evidence="1">
    <location>
        <begin position="233"/>
        <end position="255"/>
    </location>
</feature>
<name>A0A8J1UQ50_OWEFU</name>
<protein>
    <submittedName>
        <fullName evidence="2">Uncharacterized protein</fullName>
    </submittedName>
</protein>
<feature type="region of interest" description="Disordered" evidence="1">
    <location>
        <begin position="138"/>
        <end position="327"/>
    </location>
</feature>
<dbReference type="AlphaFoldDB" id="A0A8J1UQ50"/>
<feature type="compositionally biased region" description="Low complexity" evidence="1">
    <location>
        <begin position="258"/>
        <end position="268"/>
    </location>
</feature>
<feature type="compositionally biased region" description="Polar residues" evidence="1">
    <location>
        <begin position="287"/>
        <end position="313"/>
    </location>
</feature>
<dbReference type="EMBL" id="CAIIXF020000009">
    <property type="protein sequence ID" value="CAH1793977.1"/>
    <property type="molecule type" value="Genomic_DNA"/>
</dbReference>
<feature type="compositionally biased region" description="Basic and acidic residues" evidence="1">
    <location>
        <begin position="166"/>
        <end position="177"/>
    </location>
</feature>